<feature type="signal peptide" evidence="1">
    <location>
        <begin position="1"/>
        <end position="43"/>
    </location>
</feature>
<dbReference type="EMBL" id="JAZHOG010000009">
    <property type="protein sequence ID" value="MEJ8568758.1"/>
    <property type="molecule type" value="Genomic_DNA"/>
</dbReference>
<accession>A0AAW9RKZ2</accession>
<organism evidence="2 3">
    <name type="scientific">Elongatibacter sediminis</name>
    <dbReference type="NCBI Taxonomy" id="3119006"/>
    <lineage>
        <taxon>Bacteria</taxon>
        <taxon>Pseudomonadati</taxon>
        <taxon>Pseudomonadota</taxon>
        <taxon>Gammaproteobacteria</taxon>
        <taxon>Chromatiales</taxon>
        <taxon>Wenzhouxiangellaceae</taxon>
        <taxon>Elongatibacter</taxon>
    </lineage>
</organism>
<feature type="chain" id="PRO_5043387452" evidence="1">
    <location>
        <begin position="44"/>
        <end position="203"/>
    </location>
</feature>
<proteinExistence type="predicted"/>
<keyword evidence="3" id="KW-1185">Reference proteome</keyword>
<reference evidence="2 3" key="1">
    <citation type="submission" date="2024-02" db="EMBL/GenBank/DDBJ databases">
        <title>A novel Wenzhouxiangellaceae bacterium, isolated from coastal sediments.</title>
        <authorList>
            <person name="Du Z.-J."/>
            <person name="Ye Y.-Q."/>
            <person name="Zhang X.-Y."/>
        </authorList>
    </citation>
    <scope>NUCLEOTIDE SEQUENCE [LARGE SCALE GENOMIC DNA]</scope>
    <source>
        <strain evidence="2 3">CH-27</strain>
    </source>
</reference>
<dbReference type="InterPro" id="IPR025348">
    <property type="entry name" value="DUF4252"/>
</dbReference>
<dbReference type="AlphaFoldDB" id="A0AAW9RKZ2"/>
<dbReference type="Proteomes" id="UP001359886">
    <property type="component" value="Unassembled WGS sequence"/>
</dbReference>
<comment type="caution">
    <text evidence="2">The sequence shown here is derived from an EMBL/GenBank/DDBJ whole genome shotgun (WGS) entry which is preliminary data.</text>
</comment>
<evidence type="ECO:0000313" key="2">
    <source>
        <dbReference type="EMBL" id="MEJ8568758.1"/>
    </source>
</evidence>
<evidence type="ECO:0000313" key="3">
    <source>
        <dbReference type="Proteomes" id="UP001359886"/>
    </source>
</evidence>
<dbReference type="Pfam" id="PF14060">
    <property type="entry name" value="DUF4252"/>
    <property type="match status" value="1"/>
</dbReference>
<dbReference type="RefSeq" id="WP_354696080.1">
    <property type="nucleotide sequence ID" value="NZ_JAZHOG010000009.1"/>
</dbReference>
<name>A0AAW9RKZ2_9GAMM</name>
<gene>
    <name evidence="2" type="ORF">V3330_14080</name>
</gene>
<evidence type="ECO:0000256" key="1">
    <source>
        <dbReference type="SAM" id="SignalP"/>
    </source>
</evidence>
<protein>
    <submittedName>
        <fullName evidence="2">DUF4252 domain-containing protein</fullName>
    </submittedName>
</protein>
<keyword evidence="1" id="KW-0732">Signal</keyword>
<sequence length="203" mass="21509">MNSSANSIPGRTRCSALRRSLKRLSLQALIVVAIVFSAGPALAQEDALKDLPGYVDFGELGALFGEPTVQISVGESLLNLVGLVSASEDPEVASLFKRLKGVRVNVFETSRMPDGAVPFVRDVSSRLSAGGWESVVTVNSAEEQVRIFMKITGGTVEGITVMAVEEDEAAFINVIGNINPADLERVMDNFDVDLGNGVAPDEG</sequence>